<dbReference type="InterPro" id="IPR051396">
    <property type="entry name" value="Bact_Antivir_Def_Nuclease"/>
</dbReference>
<evidence type="ECO:0000259" key="1">
    <source>
        <dbReference type="Pfam" id="PF13175"/>
    </source>
</evidence>
<name>A0A975K6R7_9SPHN</name>
<dbReference type="AlphaFoldDB" id="A0A975K6R7"/>
<sequence length="472" mass="51898">MYISEIYASGFRCFNPTAPLQLKLSPGLNILVGPNDAGKSAIIDAARYVLWTRGDDYIRPDEHDFHVDADGARGCDFVVRCTFDDLSADEEARFLEWCTNEKGKLRLHVCMRGARRVSPGGGSIISSQHRAGAEGDGLPLDGELREYLKATYLKPLRDAEREMRAGRRSRLSRILGAMPTMGPQSKPAAQGGDATLHDTLTAADVAVRNNAAVGGVASSVNTDFLDKLSFVDDRLVATLDLGAGGSFDQILERFELYLNAKAGTERIQRGLGYNNLLFMAAELLLLQSHPDQVPFLLIEEPEAHLHPQHQTLFMEVLAARAAKPDPDKGETHQQVQVLLTTHSPQLAAGAELETMTMIVGHRAFPLGATHTRLEVDDYEFLRRFLDATKANLFFARALIVVEGDGEHLLLPAIAEKLDRPLSRHGVSIVNVGHRGLFRYSRILQRKAENAIPVPVALIPDRDIPPPEAKVDL</sequence>
<organism evidence="4 5">
    <name type="scientific">Sphingobium phenoxybenzoativorans</name>
    <dbReference type="NCBI Taxonomy" id="1592790"/>
    <lineage>
        <taxon>Bacteria</taxon>
        <taxon>Pseudomonadati</taxon>
        <taxon>Pseudomonadota</taxon>
        <taxon>Alphaproteobacteria</taxon>
        <taxon>Sphingomonadales</taxon>
        <taxon>Sphingomonadaceae</taxon>
        <taxon>Sphingobium</taxon>
    </lineage>
</organism>
<dbReference type="GO" id="GO:0006302">
    <property type="term" value="P:double-strand break repair"/>
    <property type="evidence" value="ECO:0007669"/>
    <property type="project" value="InterPro"/>
</dbReference>
<dbReference type="Pfam" id="PF13476">
    <property type="entry name" value="AAA_23"/>
    <property type="match status" value="1"/>
</dbReference>
<proteinExistence type="predicted"/>
<dbReference type="PANTHER" id="PTHR43581">
    <property type="entry name" value="ATP/GTP PHOSPHATASE"/>
    <property type="match status" value="1"/>
</dbReference>
<dbReference type="SUPFAM" id="SSF52540">
    <property type="entry name" value="P-loop containing nucleoside triphosphate hydrolases"/>
    <property type="match status" value="1"/>
</dbReference>
<dbReference type="InterPro" id="IPR034139">
    <property type="entry name" value="TOPRIM_OLD"/>
</dbReference>
<dbReference type="Pfam" id="PF13175">
    <property type="entry name" value="AAA_15"/>
    <property type="match status" value="1"/>
</dbReference>
<evidence type="ECO:0000313" key="4">
    <source>
        <dbReference type="EMBL" id="QUT04507.1"/>
    </source>
</evidence>
<accession>A0A975K6R7</accession>
<dbReference type="EMBL" id="CP073910">
    <property type="protein sequence ID" value="QUT04507.1"/>
    <property type="molecule type" value="Genomic_DNA"/>
</dbReference>
<dbReference type="InterPro" id="IPR027417">
    <property type="entry name" value="P-loop_NTPase"/>
</dbReference>
<dbReference type="Pfam" id="PF20469">
    <property type="entry name" value="OLD-like_TOPRIM"/>
    <property type="match status" value="1"/>
</dbReference>
<dbReference type="Gene3D" id="3.40.50.300">
    <property type="entry name" value="P-loop containing nucleotide triphosphate hydrolases"/>
    <property type="match status" value="2"/>
</dbReference>
<gene>
    <name evidence="4" type="ORF">KFK14_15810</name>
</gene>
<evidence type="ECO:0000313" key="5">
    <source>
        <dbReference type="Proteomes" id="UP000681425"/>
    </source>
</evidence>
<dbReference type="PANTHER" id="PTHR43581:SF4">
    <property type="entry name" value="ATP_GTP PHOSPHATASE"/>
    <property type="match status" value="1"/>
</dbReference>
<dbReference type="GO" id="GO:0016887">
    <property type="term" value="F:ATP hydrolysis activity"/>
    <property type="evidence" value="ECO:0007669"/>
    <property type="project" value="InterPro"/>
</dbReference>
<feature type="domain" description="Endonuclease GajA/Old nuclease/RecF-like AAA" evidence="1">
    <location>
        <begin position="260"/>
        <end position="347"/>
    </location>
</feature>
<feature type="domain" description="Rad50/SbcC-type AAA" evidence="2">
    <location>
        <begin position="6"/>
        <end position="70"/>
    </location>
</feature>
<dbReference type="KEGG" id="spph:KFK14_15810"/>
<protein>
    <submittedName>
        <fullName evidence="4">AAA family ATPase</fullName>
    </submittedName>
</protein>
<evidence type="ECO:0000259" key="2">
    <source>
        <dbReference type="Pfam" id="PF13476"/>
    </source>
</evidence>
<dbReference type="Proteomes" id="UP000681425">
    <property type="component" value="Chromosome"/>
</dbReference>
<keyword evidence="5" id="KW-1185">Reference proteome</keyword>
<evidence type="ECO:0000259" key="3">
    <source>
        <dbReference type="Pfam" id="PF20469"/>
    </source>
</evidence>
<reference evidence="4" key="1">
    <citation type="submission" date="2021-04" db="EMBL/GenBank/DDBJ databases">
        <title>Isolation of p-tert-butylphenol degrading bacteria Sphingobium phenoxybenzoativorans Tas13 from active sludge.</title>
        <authorList>
            <person name="Li Y."/>
        </authorList>
    </citation>
    <scope>NUCLEOTIDE SEQUENCE</scope>
    <source>
        <strain evidence="4">Tas13</strain>
    </source>
</reference>
<dbReference type="RefSeq" id="WP_212608312.1">
    <property type="nucleotide sequence ID" value="NZ_CP073910.1"/>
</dbReference>
<feature type="domain" description="OLD protein-like TOPRIM" evidence="3">
    <location>
        <begin position="393"/>
        <end position="462"/>
    </location>
</feature>
<dbReference type="CDD" id="cd01026">
    <property type="entry name" value="TOPRIM_OLD"/>
    <property type="match status" value="1"/>
</dbReference>
<dbReference type="InterPro" id="IPR041685">
    <property type="entry name" value="AAA_GajA/Old/RecF-like"/>
</dbReference>
<dbReference type="InterPro" id="IPR038729">
    <property type="entry name" value="Rad50/SbcC_AAA"/>
</dbReference>